<reference evidence="4" key="4">
    <citation type="journal article" date="2015" name="G3 (Bethesda)">
        <title>Genome sequences of three phytopathogenic species of the Magnaporthaceae family of fungi.</title>
        <authorList>
            <person name="Okagaki L.H."/>
            <person name="Nunes C.C."/>
            <person name="Sailsbery J."/>
            <person name="Clay B."/>
            <person name="Brown D."/>
            <person name="John T."/>
            <person name="Oh Y."/>
            <person name="Young N."/>
            <person name="Fitzgerald M."/>
            <person name="Haas B.J."/>
            <person name="Zeng Q."/>
            <person name="Young S."/>
            <person name="Adiconis X."/>
            <person name="Fan L."/>
            <person name="Levin J.Z."/>
            <person name="Mitchell T.K."/>
            <person name="Okubara P.A."/>
            <person name="Farman M.L."/>
            <person name="Kohn L.M."/>
            <person name="Birren B."/>
            <person name="Ma L.-J."/>
            <person name="Dean R.A."/>
        </authorList>
    </citation>
    <scope>NUCLEOTIDE SEQUENCE</scope>
    <source>
        <strain evidence="4">ATCC 64411 / 73-15</strain>
    </source>
</reference>
<feature type="compositionally biased region" description="Basic and acidic residues" evidence="1">
    <location>
        <begin position="1"/>
        <end position="10"/>
    </location>
</feature>
<dbReference type="eggNOG" id="ENOG502S3WG">
    <property type="taxonomic scope" value="Eukaryota"/>
</dbReference>
<dbReference type="Pfam" id="PF07716">
    <property type="entry name" value="bZIP_2"/>
    <property type="match status" value="1"/>
</dbReference>
<dbReference type="GO" id="GO:0003700">
    <property type="term" value="F:DNA-binding transcription factor activity"/>
    <property type="evidence" value="ECO:0007669"/>
    <property type="project" value="InterPro"/>
</dbReference>
<dbReference type="EMBL" id="ADBL01001975">
    <property type="status" value="NOT_ANNOTATED_CDS"/>
    <property type="molecule type" value="Genomic_DNA"/>
</dbReference>
<evidence type="ECO:0000313" key="3">
    <source>
        <dbReference type="EMBL" id="KLU89206.1"/>
    </source>
</evidence>
<reference evidence="4" key="5">
    <citation type="submission" date="2015-06" db="UniProtKB">
        <authorList>
            <consortium name="EnsemblFungi"/>
        </authorList>
    </citation>
    <scope>IDENTIFICATION</scope>
    <source>
        <strain evidence="4">ATCC 64411</strain>
    </source>
</reference>
<keyword evidence="5" id="KW-1185">Reference proteome</keyword>
<dbReference type="PROSITE" id="PS00036">
    <property type="entry name" value="BZIP_BASIC"/>
    <property type="match status" value="1"/>
</dbReference>
<reference evidence="3" key="1">
    <citation type="submission" date="2010-05" db="EMBL/GenBank/DDBJ databases">
        <title>The Genome Sequence of Magnaporthe poae strain ATCC 64411.</title>
        <authorList>
            <consortium name="The Broad Institute Genome Sequencing Platform"/>
            <consortium name="Broad Institute Genome Sequencing Center for Infectious Disease"/>
            <person name="Ma L.-J."/>
            <person name="Dead R."/>
            <person name="Young S."/>
            <person name="Zeng Q."/>
            <person name="Koehrsen M."/>
            <person name="Alvarado L."/>
            <person name="Berlin A."/>
            <person name="Chapman S.B."/>
            <person name="Chen Z."/>
            <person name="Freedman E."/>
            <person name="Gellesch M."/>
            <person name="Goldberg J."/>
            <person name="Griggs A."/>
            <person name="Gujja S."/>
            <person name="Heilman E.R."/>
            <person name="Heiman D."/>
            <person name="Hepburn T."/>
            <person name="Howarth C."/>
            <person name="Jen D."/>
            <person name="Larson L."/>
            <person name="Mehta T."/>
            <person name="Neiman D."/>
            <person name="Pearson M."/>
            <person name="Roberts A."/>
            <person name="Saif S."/>
            <person name="Shea T."/>
            <person name="Shenoy N."/>
            <person name="Sisk P."/>
            <person name="Stolte C."/>
            <person name="Sykes S."/>
            <person name="Walk T."/>
            <person name="White J."/>
            <person name="Yandava C."/>
            <person name="Haas B."/>
            <person name="Nusbaum C."/>
            <person name="Birren B."/>
        </authorList>
    </citation>
    <scope>NUCLEOTIDE SEQUENCE</scope>
    <source>
        <strain evidence="3">ATCC 64411</strain>
    </source>
</reference>
<dbReference type="Gene3D" id="1.20.5.170">
    <property type="match status" value="1"/>
</dbReference>
<dbReference type="EMBL" id="GL876972">
    <property type="protein sequence ID" value="KLU89206.1"/>
    <property type="molecule type" value="Genomic_DNA"/>
</dbReference>
<feature type="region of interest" description="Disordered" evidence="1">
    <location>
        <begin position="1"/>
        <end position="28"/>
    </location>
</feature>
<organism evidence="4 5">
    <name type="scientific">Magnaporthiopsis poae (strain ATCC 64411 / 73-15)</name>
    <name type="common">Kentucky bluegrass fungus</name>
    <name type="synonym">Magnaporthe poae</name>
    <dbReference type="NCBI Taxonomy" id="644358"/>
    <lineage>
        <taxon>Eukaryota</taxon>
        <taxon>Fungi</taxon>
        <taxon>Dikarya</taxon>
        <taxon>Ascomycota</taxon>
        <taxon>Pezizomycotina</taxon>
        <taxon>Sordariomycetes</taxon>
        <taxon>Sordariomycetidae</taxon>
        <taxon>Magnaporthales</taxon>
        <taxon>Magnaporthaceae</taxon>
        <taxon>Magnaporthiopsis</taxon>
    </lineage>
</organism>
<feature type="region of interest" description="Disordered" evidence="1">
    <location>
        <begin position="118"/>
        <end position="173"/>
    </location>
</feature>
<evidence type="ECO:0000259" key="2">
    <source>
        <dbReference type="PROSITE" id="PS50217"/>
    </source>
</evidence>
<dbReference type="VEuPathDB" id="FungiDB:MAPG_08180"/>
<dbReference type="InterPro" id="IPR004827">
    <property type="entry name" value="bZIP"/>
</dbReference>
<reference evidence="5" key="2">
    <citation type="submission" date="2010-05" db="EMBL/GenBank/DDBJ databases">
        <title>The genome sequence of Magnaporthe poae strain ATCC 64411.</title>
        <authorList>
            <person name="Ma L.-J."/>
            <person name="Dead R."/>
            <person name="Young S."/>
            <person name="Zeng Q."/>
            <person name="Koehrsen M."/>
            <person name="Alvarado L."/>
            <person name="Berlin A."/>
            <person name="Chapman S.B."/>
            <person name="Chen Z."/>
            <person name="Freedman E."/>
            <person name="Gellesch M."/>
            <person name="Goldberg J."/>
            <person name="Griggs A."/>
            <person name="Gujja S."/>
            <person name="Heilman E.R."/>
            <person name="Heiman D."/>
            <person name="Hepburn T."/>
            <person name="Howarth C."/>
            <person name="Jen D."/>
            <person name="Larson L."/>
            <person name="Mehta T."/>
            <person name="Neiman D."/>
            <person name="Pearson M."/>
            <person name="Roberts A."/>
            <person name="Saif S."/>
            <person name="Shea T."/>
            <person name="Shenoy N."/>
            <person name="Sisk P."/>
            <person name="Stolte C."/>
            <person name="Sykes S."/>
            <person name="Walk T."/>
            <person name="White J."/>
            <person name="Yandava C."/>
            <person name="Haas B."/>
            <person name="Nusbaum C."/>
            <person name="Birren B."/>
        </authorList>
    </citation>
    <scope>NUCLEOTIDE SEQUENCE [LARGE SCALE GENOMIC DNA]</scope>
    <source>
        <strain evidence="5">ATCC 64411 / 73-15</strain>
    </source>
</reference>
<feature type="domain" description="BZIP" evidence="2">
    <location>
        <begin position="5"/>
        <end position="62"/>
    </location>
</feature>
<dbReference type="EnsemblFungi" id="MAPG_08180T0">
    <property type="protein sequence ID" value="MAPG_08180T0"/>
    <property type="gene ID" value="MAPG_08180"/>
</dbReference>
<dbReference type="InterPro" id="IPR046347">
    <property type="entry name" value="bZIP_sf"/>
</dbReference>
<feature type="compositionally biased region" description="Low complexity" evidence="1">
    <location>
        <begin position="118"/>
        <end position="128"/>
    </location>
</feature>
<evidence type="ECO:0000313" key="5">
    <source>
        <dbReference type="Proteomes" id="UP000011715"/>
    </source>
</evidence>
<feature type="region of interest" description="Disordered" evidence="1">
    <location>
        <begin position="54"/>
        <end position="105"/>
    </location>
</feature>
<feature type="compositionally biased region" description="Basic residues" evidence="1">
    <location>
        <begin position="11"/>
        <end position="25"/>
    </location>
</feature>
<proteinExistence type="predicted"/>
<dbReference type="STRING" id="644358.A0A0C4E6N6"/>
<reference evidence="3" key="3">
    <citation type="submission" date="2011-03" db="EMBL/GenBank/DDBJ databases">
        <title>Annotation of Magnaporthe poae ATCC 64411.</title>
        <authorList>
            <person name="Ma L.-J."/>
            <person name="Dead R."/>
            <person name="Young S.K."/>
            <person name="Zeng Q."/>
            <person name="Gargeya S."/>
            <person name="Fitzgerald M."/>
            <person name="Haas B."/>
            <person name="Abouelleil A."/>
            <person name="Alvarado L."/>
            <person name="Arachchi H.M."/>
            <person name="Berlin A."/>
            <person name="Brown A."/>
            <person name="Chapman S.B."/>
            <person name="Chen Z."/>
            <person name="Dunbar C."/>
            <person name="Freedman E."/>
            <person name="Gearin G."/>
            <person name="Gellesch M."/>
            <person name="Goldberg J."/>
            <person name="Griggs A."/>
            <person name="Gujja S."/>
            <person name="Heiman D."/>
            <person name="Howarth C."/>
            <person name="Larson L."/>
            <person name="Lui A."/>
            <person name="MacDonald P.J.P."/>
            <person name="Mehta T."/>
            <person name="Montmayeur A."/>
            <person name="Murphy C."/>
            <person name="Neiman D."/>
            <person name="Pearson M."/>
            <person name="Priest M."/>
            <person name="Roberts A."/>
            <person name="Saif S."/>
            <person name="Shea T."/>
            <person name="Shenoy N."/>
            <person name="Sisk P."/>
            <person name="Stolte C."/>
            <person name="Sykes S."/>
            <person name="Yandava C."/>
            <person name="Wortman J."/>
            <person name="Nusbaum C."/>
            <person name="Birren B."/>
        </authorList>
    </citation>
    <scope>NUCLEOTIDE SEQUENCE</scope>
    <source>
        <strain evidence="3">ATCC 64411</strain>
    </source>
</reference>
<accession>A0A0C4E6N6</accession>
<name>A0A0C4E6N6_MAGP6</name>
<dbReference type="Proteomes" id="UP000011715">
    <property type="component" value="Unassembled WGS sequence"/>
</dbReference>
<evidence type="ECO:0000313" key="4">
    <source>
        <dbReference type="EnsemblFungi" id="MAPG_08180T0"/>
    </source>
</evidence>
<gene>
    <name evidence="3" type="ORF">MAPG_08180</name>
</gene>
<sequence length="173" mass="19437">MFEASREAANKRKRNANASRRFRDRKKQEVQIIKEQNAELREQIAELQRQNTELQRENAELRGQNPQGRMSLPPIRCYGTDQGPRHHITHGPGHPYGATPSPKLGGLLYEEKRNLLPPRLPAGGLPSPTSFSLHLRPGLLRRGPPPIPPVGPSAQHGHQGPPRRQHPQPPTFT</sequence>
<dbReference type="AlphaFoldDB" id="A0A0C4E6N6"/>
<dbReference type="PROSITE" id="PS50217">
    <property type="entry name" value="BZIP"/>
    <property type="match status" value="1"/>
</dbReference>
<dbReference type="SUPFAM" id="SSF57959">
    <property type="entry name" value="Leucine zipper domain"/>
    <property type="match status" value="1"/>
</dbReference>
<protein>
    <recommendedName>
        <fullName evidence="2">BZIP domain-containing protein</fullName>
    </recommendedName>
</protein>
<evidence type="ECO:0000256" key="1">
    <source>
        <dbReference type="SAM" id="MobiDB-lite"/>
    </source>
</evidence>